<keyword evidence="1" id="KW-0175">Coiled coil</keyword>
<protein>
    <submittedName>
        <fullName evidence="3">Uncharacterized protein</fullName>
    </submittedName>
</protein>
<feature type="compositionally biased region" description="Low complexity" evidence="2">
    <location>
        <begin position="58"/>
        <end position="70"/>
    </location>
</feature>
<evidence type="ECO:0000313" key="3">
    <source>
        <dbReference type="EMBL" id="KAF9335693.1"/>
    </source>
</evidence>
<feature type="compositionally biased region" description="Polar residues" evidence="2">
    <location>
        <begin position="323"/>
        <end position="337"/>
    </location>
</feature>
<feature type="coiled-coil region" evidence="1">
    <location>
        <begin position="195"/>
        <end position="225"/>
    </location>
</feature>
<reference evidence="3" key="1">
    <citation type="journal article" date="2020" name="Fungal Divers.">
        <title>Resolving the Mortierellaceae phylogeny through synthesis of multi-gene phylogenetics and phylogenomics.</title>
        <authorList>
            <person name="Vandepol N."/>
            <person name="Liber J."/>
            <person name="Desiro A."/>
            <person name="Na H."/>
            <person name="Kennedy M."/>
            <person name="Barry K."/>
            <person name="Grigoriev I.V."/>
            <person name="Miller A.N."/>
            <person name="O'Donnell K."/>
            <person name="Stajich J.E."/>
            <person name="Bonito G."/>
        </authorList>
    </citation>
    <scope>NUCLEOTIDE SEQUENCE</scope>
    <source>
        <strain evidence="3">NVP1</strain>
    </source>
</reference>
<gene>
    <name evidence="3" type="ORF">BG006_010844</name>
</gene>
<evidence type="ECO:0000313" key="4">
    <source>
        <dbReference type="Proteomes" id="UP000696485"/>
    </source>
</evidence>
<dbReference type="Proteomes" id="UP000696485">
    <property type="component" value="Unassembled WGS sequence"/>
</dbReference>
<name>A0A9P5VPN1_9FUNG</name>
<organism evidence="3 4">
    <name type="scientific">Podila minutissima</name>
    <dbReference type="NCBI Taxonomy" id="64525"/>
    <lineage>
        <taxon>Eukaryota</taxon>
        <taxon>Fungi</taxon>
        <taxon>Fungi incertae sedis</taxon>
        <taxon>Mucoromycota</taxon>
        <taxon>Mortierellomycotina</taxon>
        <taxon>Mortierellomycetes</taxon>
        <taxon>Mortierellales</taxon>
        <taxon>Mortierellaceae</taxon>
        <taxon>Podila</taxon>
    </lineage>
</organism>
<feature type="compositionally biased region" description="Polar residues" evidence="2">
    <location>
        <begin position="31"/>
        <end position="57"/>
    </location>
</feature>
<feature type="region of interest" description="Disordered" evidence="2">
    <location>
        <begin position="1"/>
        <end position="71"/>
    </location>
</feature>
<evidence type="ECO:0000256" key="1">
    <source>
        <dbReference type="SAM" id="Coils"/>
    </source>
</evidence>
<dbReference type="EMBL" id="JAAAUY010000089">
    <property type="protein sequence ID" value="KAF9335693.1"/>
    <property type="molecule type" value="Genomic_DNA"/>
</dbReference>
<keyword evidence="4" id="KW-1185">Reference proteome</keyword>
<dbReference type="AlphaFoldDB" id="A0A9P5VPN1"/>
<feature type="compositionally biased region" description="Polar residues" evidence="2">
    <location>
        <begin position="304"/>
        <end position="314"/>
    </location>
</feature>
<comment type="caution">
    <text evidence="3">The sequence shown here is derived from an EMBL/GenBank/DDBJ whole genome shotgun (WGS) entry which is preliminary data.</text>
</comment>
<sequence length="882" mass="98802">MTRRGVRPMPGTPPAPLMNQLYSPYKHDNSNRPSGFGQNSHQFRPQYQTSQGSSYMLASQASNQQDQSDSFGDFTDMPTDFFNTANFGTVAIPPLGTGNTNTTGDMGTGTGPSNLTRSMVSDPRFTVPGDDADMDRLGDLDLPPDFDDDVDIKDAPITQHHPEGNMDFTTQDVPRERASTQRPLHVKNSGPVVSNAAMQAAEEELRQLKMQLAERDEMIKAKEKELMLKTGENSILKENCEKFMKDVRTTAEQARQDKFHDAQERAKMKEEFDKELKNQSMAHQFDIFNMQKTKASVPFKVSETPRQSPTQQPAAVTPEFPSMFSTPNRSSRASSVKPSRAVPPQTKSIYSINTKVPKSTPEGRIRKRLLGGTQDSIGLRELMGQKGHESGYAPLQGTSQFKKDAQLEKLSQRCANMLTELTIDVNETTIKRALKATTMLLQQSIALRKPMHTRNAVSVLRKLYVTYDYVAKEVSAGRVSFLDDVKEDPLESILPEGNLSGTPSPPTPLACIMYLLITRFAQCWPSAAAAISNSAARHSSGGSNVALVNVPPNSGLDNSWISLDAESALPKEDYDLFEEDLFALVEGVARDQLARHLSEKMMPLAHWRIFDNVLKLHRDNIRTLDRTLTVLDVISRDPKCCRFYCGWSHQRKIWTDTFTQIETLANLLILSSPHDSELAVVYHVVRALREQVELCERIKTHRSLAKAFGDHEEAFRPPDDFEFKPSIMFDTWNPFTLSMVPPSRQLSSDVTSETPSLPQKFNCSYVATLKTSISDKVRKTLTAPNLEHDHVTLIRALMDFMLHLLRQLVEHATWMKTNKFVDHASLCVSVGSLAVKNFDLSPGAAELAADLLAEIFSEDEQEQVLLELLHEPRLDGKDDDNW</sequence>
<feature type="region of interest" description="Disordered" evidence="2">
    <location>
        <begin position="303"/>
        <end position="343"/>
    </location>
</feature>
<evidence type="ECO:0000256" key="2">
    <source>
        <dbReference type="SAM" id="MobiDB-lite"/>
    </source>
</evidence>
<proteinExistence type="predicted"/>
<accession>A0A9P5VPN1</accession>